<feature type="signal peptide" evidence="4">
    <location>
        <begin position="1"/>
        <end position="25"/>
    </location>
</feature>
<name>A0A7Y9YEY5_9ACTN</name>
<feature type="compositionally biased region" description="Low complexity" evidence="3">
    <location>
        <begin position="111"/>
        <end position="120"/>
    </location>
</feature>
<keyword evidence="2 4" id="KW-0732">Signal</keyword>
<dbReference type="PROSITE" id="PS51318">
    <property type="entry name" value="TAT"/>
    <property type="match status" value="1"/>
</dbReference>
<dbReference type="EMBL" id="JACBZI010000001">
    <property type="protein sequence ID" value="NYI10948.1"/>
    <property type="molecule type" value="Genomic_DNA"/>
</dbReference>
<gene>
    <name evidence="6" type="ORF">BKA05_002463</name>
</gene>
<dbReference type="AlphaFoldDB" id="A0A7Y9YEY5"/>
<dbReference type="InterPro" id="IPR006311">
    <property type="entry name" value="TAT_signal"/>
</dbReference>
<sequence length="503" mass="51456">MSTTGTRRRSGPTRTAMLTASTAVAALVLAACGSTVAPETVALAGGGSGTAIGATGSGTGPTGVDGGGIATDGGGSTDTGSGSTDGTGSGSGDSGGGTGGTGGDGGGSAGPSGPRAPDPGGTDKGVDCSGLADDTGLDSDSITIGNATDISGPVPGLFEESQKATQAFVAYFNASGSTICGRKLELVTYDTRTDGSADQQAAARACDDVFAMVGSMSAFDSGGAATTEQCGLPDVRAITTTKQRTACTICYAAQPAGPEEFQNAVPDYIMRNHGGGQKAAMLYLEGGAATENGPAQVRHMEKRGMKFVYVQSVSTAEFNYAPYVQAMKERGVETVQFVGANPFFGRLAQAMAQQDFKPELYLLDPTAYSPNFTETGGDAVVGTVVFVNFLPFEEARSNAEMQLYLQWLERVSPGSDPGFFGLFAWSATRLFVQRAASLGGDLSRETLIEAMGSVDGWTSNGLHSPQKVSAKRIGDCWRFITWTGSTWKALEGSKYQCRGTTAG</sequence>
<proteinExistence type="inferred from homology"/>
<comment type="caution">
    <text evidence="6">The sequence shown here is derived from an EMBL/GenBank/DDBJ whole genome shotgun (WGS) entry which is preliminary data.</text>
</comment>
<dbReference type="SUPFAM" id="SSF53822">
    <property type="entry name" value="Periplasmic binding protein-like I"/>
    <property type="match status" value="1"/>
</dbReference>
<dbReference type="Gene3D" id="3.40.50.2300">
    <property type="match status" value="2"/>
</dbReference>
<dbReference type="PANTHER" id="PTHR47235">
    <property type="entry name" value="BLR6548 PROTEIN"/>
    <property type="match status" value="1"/>
</dbReference>
<evidence type="ECO:0000313" key="7">
    <source>
        <dbReference type="Proteomes" id="UP000537326"/>
    </source>
</evidence>
<feature type="domain" description="Leucine-binding protein" evidence="5">
    <location>
        <begin position="141"/>
        <end position="480"/>
    </location>
</feature>
<keyword evidence="7" id="KW-1185">Reference proteome</keyword>
<evidence type="ECO:0000256" key="4">
    <source>
        <dbReference type="SAM" id="SignalP"/>
    </source>
</evidence>
<dbReference type="Pfam" id="PF13458">
    <property type="entry name" value="Peripla_BP_6"/>
    <property type="match status" value="1"/>
</dbReference>
<dbReference type="InterPro" id="IPR028082">
    <property type="entry name" value="Peripla_BP_I"/>
</dbReference>
<feature type="chain" id="PRO_5031190719" evidence="4">
    <location>
        <begin position="26"/>
        <end position="503"/>
    </location>
</feature>
<evidence type="ECO:0000256" key="3">
    <source>
        <dbReference type="SAM" id="MobiDB-lite"/>
    </source>
</evidence>
<protein>
    <submittedName>
        <fullName evidence="6">ABC-type branched-subunit amino acid transport system substrate-binding protein</fullName>
    </submittedName>
</protein>
<evidence type="ECO:0000256" key="2">
    <source>
        <dbReference type="ARBA" id="ARBA00022729"/>
    </source>
</evidence>
<organism evidence="6 7">
    <name type="scientific">Nocardioides marinus</name>
    <dbReference type="NCBI Taxonomy" id="374514"/>
    <lineage>
        <taxon>Bacteria</taxon>
        <taxon>Bacillati</taxon>
        <taxon>Actinomycetota</taxon>
        <taxon>Actinomycetes</taxon>
        <taxon>Propionibacteriales</taxon>
        <taxon>Nocardioidaceae</taxon>
        <taxon>Nocardioides</taxon>
    </lineage>
</organism>
<feature type="region of interest" description="Disordered" evidence="3">
    <location>
        <begin position="41"/>
        <end position="140"/>
    </location>
</feature>
<comment type="similarity">
    <text evidence="1">Belongs to the leucine-binding protein family.</text>
</comment>
<dbReference type="InterPro" id="IPR028081">
    <property type="entry name" value="Leu-bd"/>
</dbReference>
<dbReference type="PANTHER" id="PTHR47235:SF1">
    <property type="entry name" value="BLR6548 PROTEIN"/>
    <property type="match status" value="1"/>
</dbReference>
<dbReference type="RefSeq" id="WP_179531708.1">
    <property type="nucleotide sequence ID" value="NZ_BAAAPP010000005.1"/>
</dbReference>
<evidence type="ECO:0000256" key="1">
    <source>
        <dbReference type="ARBA" id="ARBA00010062"/>
    </source>
</evidence>
<evidence type="ECO:0000259" key="5">
    <source>
        <dbReference type="Pfam" id="PF13458"/>
    </source>
</evidence>
<dbReference type="PROSITE" id="PS51257">
    <property type="entry name" value="PROKAR_LIPOPROTEIN"/>
    <property type="match status" value="1"/>
</dbReference>
<dbReference type="Proteomes" id="UP000537326">
    <property type="component" value="Unassembled WGS sequence"/>
</dbReference>
<accession>A0A7Y9YEY5</accession>
<reference evidence="6 7" key="1">
    <citation type="submission" date="2020-07" db="EMBL/GenBank/DDBJ databases">
        <title>Sequencing the genomes of 1000 actinobacteria strains.</title>
        <authorList>
            <person name="Klenk H.-P."/>
        </authorList>
    </citation>
    <scope>NUCLEOTIDE SEQUENCE [LARGE SCALE GENOMIC DNA]</scope>
    <source>
        <strain evidence="6 7">DSM 18248</strain>
    </source>
</reference>
<evidence type="ECO:0000313" key="6">
    <source>
        <dbReference type="EMBL" id="NYI10948.1"/>
    </source>
</evidence>
<feature type="compositionally biased region" description="Gly residues" evidence="3">
    <location>
        <begin position="44"/>
        <end position="110"/>
    </location>
</feature>